<comment type="caution">
    <text evidence="2">The sequence shown here is derived from an EMBL/GenBank/DDBJ whole genome shotgun (WGS) entry which is preliminary data.</text>
</comment>
<proteinExistence type="predicted"/>
<dbReference type="EMBL" id="JAOWLA010000001">
    <property type="protein sequence ID" value="MCV2863484.1"/>
    <property type="molecule type" value="Genomic_DNA"/>
</dbReference>
<dbReference type="RefSeq" id="WP_263719888.1">
    <property type="nucleotide sequence ID" value="NZ_JAOWLA010000001.1"/>
</dbReference>
<name>A0ABT2YX84_9RHOB</name>
<dbReference type="InterPro" id="IPR036380">
    <property type="entry name" value="Isochorismatase-like_sf"/>
</dbReference>
<keyword evidence="3" id="KW-1185">Reference proteome</keyword>
<protein>
    <submittedName>
        <fullName evidence="2">Isochorismatase family protein</fullName>
    </submittedName>
</protein>
<dbReference type="InterPro" id="IPR053152">
    <property type="entry name" value="Hydrolase_YcaC-like"/>
</dbReference>
<dbReference type="InterPro" id="IPR000868">
    <property type="entry name" value="Isochorismatase-like_dom"/>
</dbReference>
<feature type="domain" description="Isochorismatase-like" evidence="1">
    <location>
        <begin position="12"/>
        <end position="161"/>
    </location>
</feature>
<dbReference type="Proteomes" id="UP001652503">
    <property type="component" value="Unassembled WGS sequence"/>
</dbReference>
<dbReference type="PANTHER" id="PTHR43559:SF3">
    <property type="entry name" value="HYDROLASE YCAC-RELATED"/>
    <property type="match status" value="1"/>
</dbReference>
<dbReference type="Gene3D" id="3.40.50.850">
    <property type="entry name" value="Isochorismatase-like"/>
    <property type="match status" value="1"/>
</dbReference>
<accession>A0ABT2YX84</accession>
<gene>
    <name evidence="2" type="ORF">OE647_01880</name>
</gene>
<evidence type="ECO:0000313" key="3">
    <source>
        <dbReference type="Proteomes" id="UP001652503"/>
    </source>
</evidence>
<dbReference type="Pfam" id="PF00857">
    <property type="entry name" value="Isochorismatase"/>
    <property type="match status" value="1"/>
</dbReference>
<organism evidence="2 3">
    <name type="scientific">Albidovulum sediminicola</name>
    <dbReference type="NCBI Taxonomy" id="2984331"/>
    <lineage>
        <taxon>Bacteria</taxon>
        <taxon>Pseudomonadati</taxon>
        <taxon>Pseudomonadota</taxon>
        <taxon>Alphaproteobacteria</taxon>
        <taxon>Rhodobacterales</taxon>
        <taxon>Paracoccaceae</taxon>
        <taxon>Albidovulum</taxon>
    </lineage>
</organism>
<evidence type="ECO:0000259" key="1">
    <source>
        <dbReference type="Pfam" id="PF00857"/>
    </source>
</evidence>
<reference evidence="2 3" key="1">
    <citation type="submission" date="2022-10" db="EMBL/GenBank/DDBJ databases">
        <title>Defluviimonas sp. nov., isolated from ocean surface water.</title>
        <authorList>
            <person name="He W."/>
            <person name="Wang L."/>
            <person name="Zhang D.-F."/>
        </authorList>
    </citation>
    <scope>NUCLEOTIDE SEQUENCE [LARGE SCALE GENOMIC DNA]</scope>
    <source>
        <strain evidence="2 3">WL0075</strain>
    </source>
</reference>
<dbReference type="SUPFAM" id="SSF52499">
    <property type="entry name" value="Isochorismatase-like hydrolases"/>
    <property type="match status" value="1"/>
</dbReference>
<sequence>MQDLLFSRDRSVLAVIDVQSVFLDKLPEAERAPLVGRICWLIRAAVALGVPVVAMAEDIAANGPPVDAVAAALPEGTVIHDKQVFGLAGQAGILAGIAAHRRAEVVLAGLETDVCVAQSALGLIGVGYRVAALTDATGAPGACHPAGLERMRGAGVQISTVKGIYYEWVRDLQTLARVKPMLAGALPAGLTL</sequence>
<evidence type="ECO:0000313" key="2">
    <source>
        <dbReference type="EMBL" id="MCV2863484.1"/>
    </source>
</evidence>
<dbReference type="PANTHER" id="PTHR43559">
    <property type="entry name" value="HYDROLASE YCAC-RELATED"/>
    <property type="match status" value="1"/>
</dbReference>